<evidence type="ECO:0000313" key="2">
    <source>
        <dbReference type="EMBL" id="MPM08831.1"/>
    </source>
</evidence>
<evidence type="ECO:0000256" key="1">
    <source>
        <dbReference type="SAM" id="MobiDB-lite"/>
    </source>
</evidence>
<sequence length="458" mass="47362">MAASDCEGGQIVVPGLPFAVPFPDLGHVGGTVLLHGNFVDEGVPPDVRVLLQHGEEVGEGLDGGPRGPEIGLADLLRAVGEEGRQGLVGNEIFRRVSGGVDVPDVPQEDIELFRGQAAEVEDGGVVVGHPGRLREGVLVETGLDGLVAVEPLPGIVEEIGRSAQEEPHGLGGALEAVVEHPEDLFVVGEPGLGTGQLVEVHHLVEVHQQAAVARLPDEEAEDLEGVVDVGVVDDGAHAQGVPGVGAGGELAPEPPYGVRPEGVVAPFVAVPVGFDDRGEIVPAHELGDFLQPAVDGGGHGLSLRFRLFPRLGEKTLHETGKASPVGLRPGGEVAGQLGVEVPGLPSRGIEPAVRGKVAVESHQALFQGDGPDELEEEALARAVGPDDELEGRPAVEDAVQVLQQGLHFPRPADLDVVEPRAGRHARPEGLENGVPLTGPDFRLSAVHGKEPPLPGIGQ</sequence>
<proteinExistence type="predicted"/>
<comment type="caution">
    <text evidence="2">The sequence shown here is derived from an EMBL/GenBank/DDBJ whole genome shotgun (WGS) entry which is preliminary data.</text>
</comment>
<organism evidence="2">
    <name type="scientific">bioreactor metagenome</name>
    <dbReference type="NCBI Taxonomy" id="1076179"/>
    <lineage>
        <taxon>unclassified sequences</taxon>
        <taxon>metagenomes</taxon>
        <taxon>ecological metagenomes</taxon>
    </lineage>
</organism>
<gene>
    <name evidence="2" type="ORF">SDC9_55147</name>
</gene>
<accession>A0A644WZ11</accession>
<reference evidence="2" key="1">
    <citation type="submission" date="2019-08" db="EMBL/GenBank/DDBJ databases">
        <authorList>
            <person name="Kucharzyk K."/>
            <person name="Murdoch R.W."/>
            <person name="Higgins S."/>
            <person name="Loffler F."/>
        </authorList>
    </citation>
    <scope>NUCLEOTIDE SEQUENCE</scope>
</reference>
<dbReference type="AlphaFoldDB" id="A0A644WZ11"/>
<dbReference type="EMBL" id="VSSQ01001495">
    <property type="protein sequence ID" value="MPM08831.1"/>
    <property type="molecule type" value="Genomic_DNA"/>
</dbReference>
<protein>
    <submittedName>
        <fullName evidence="2">Uncharacterized protein</fullName>
    </submittedName>
</protein>
<feature type="region of interest" description="Disordered" evidence="1">
    <location>
        <begin position="421"/>
        <end position="458"/>
    </location>
</feature>
<name>A0A644WZ11_9ZZZZ</name>